<name>A0ABW8MD25_9BURK</name>
<dbReference type="Gene3D" id="3.40.50.300">
    <property type="entry name" value="P-loop containing nucleotide triphosphate hydrolases"/>
    <property type="match status" value="1"/>
</dbReference>
<dbReference type="InterPro" id="IPR013783">
    <property type="entry name" value="Ig-like_fold"/>
</dbReference>
<comment type="caution">
    <text evidence="7">The sequence shown here is derived from an EMBL/GenBank/DDBJ whole genome shotgun (WGS) entry which is preliminary data.</text>
</comment>
<reference evidence="7 8" key="1">
    <citation type="submission" date="2024-10" db="EMBL/GenBank/DDBJ databases">
        <authorList>
            <person name="Deangelis K."/>
            <person name="Huntemann M."/>
            <person name="Clum A."/>
            <person name="Wang J."/>
            <person name="Palaniappan K."/>
            <person name="Ritter S."/>
            <person name="Chen I.-M."/>
            <person name="Stamatis D."/>
            <person name="Reddy T."/>
            <person name="O'Malley R."/>
            <person name="Daum C."/>
            <person name="Ng V."/>
            <person name="Ivanova N."/>
            <person name="Kyrpides N."/>
            <person name="Woyke T."/>
        </authorList>
    </citation>
    <scope>NUCLEOTIDE SEQUENCE [LARGE SCALE GENOMIC DNA]</scope>
    <source>
        <strain evidence="7 8">GAS97</strain>
    </source>
</reference>
<dbReference type="Gene3D" id="2.60.40.10">
    <property type="entry name" value="Immunoglobulins"/>
    <property type="match status" value="1"/>
</dbReference>
<dbReference type="EMBL" id="JBIYDN010000003">
    <property type="protein sequence ID" value="MFK4441224.1"/>
    <property type="molecule type" value="Genomic_DNA"/>
</dbReference>
<dbReference type="InterPro" id="IPR005331">
    <property type="entry name" value="Sulfotransferase"/>
</dbReference>
<protein>
    <recommendedName>
        <fullName evidence="9">Sulfotransferase family protein</fullName>
    </recommendedName>
</protein>
<evidence type="ECO:0000313" key="7">
    <source>
        <dbReference type="EMBL" id="MFK4441224.1"/>
    </source>
</evidence>
<dbReference type="Proteomes" id="UP001620514">
    <property type="component" value="Unassembled WGS sequence"/>
</dbReference>
<evidence type="ECO:0000256" key="2">
    <source>
        <dbReference type="ARBA" id="ARBA00022679"/>
    </source>
</evidence>
<gene>
    <name evidence="7" type="ORF">ABH943_001235</name>
</gene>
<keyword evidence="3" id="KW-0812">Transmembrane</keyword>
<keyword evidence="6" id="KW-0325">Glycoprotein</keyword>
<keyword evidence="5" id="KW-0472">Membrane</keyword>
<dbReference type="SUPFAM" id="SSF52540">
    <property type="entry name" value="P-loop containing nucleoside triphosphate hydrolases"/>
    <property type="match status" value="1"/>
</dbReference>
<evidence type="ECO:0000256" key="1">
    <source>
        <dbReference type="ARBA" id="ARBA00004167"/>
    </source>
</evidence>
<dbReference type="InterPro" id="IPR010635">
    <property type="entry name" value="Heparan_SO4-6-sulfoTrfase"/>
</dbReference>
<dbReference type="InterPro" id="IPR027417">
    <property type="entry name" value="P-loop_NTPase"/>
</dbReference>
<evidence type="ECO:0000256" key="5">
    <source>
        <dbReference type="ARBA" id="ARBA00023136"/>
    </source>
</evidence>
<dbReference type="Pfam" id="PF03567">
    <property type="entry name" value="Sulfotransfer_2"/>
    <property type="match status" value="1"/>
</dbReference>
<keyword evidence="8" id="KW-1185">Reference proteome</keyword>
<evidence type="ECO:0000313" key="8">
    <source>
        <dbReference type="Proteomes" id="UP001620514"/>
    </source>
</evidence>
<comment type="subcellular location">
    <subcellularLocation>
        <location evidence="1">Membrane</location>
        <topology evidence="1">Single-pass membrane protein</topology>
    </subcellularLocation>
</comment>
<proteinExistence type="predicted"/>
<keyword evidence="2" id="KW-0808">Transferase</keyword>
<dbReference type="PANTHER" id="PTHR12812:SF0">
    <property type="entry name" value="HEPARAN-SULFATE 6-O-SULFOTRANSFERASE"/>
    <property type="match status" value="1"/>
</dbReference>
<dbReference type="PANTHER" id="PTHR12812">
    <property type="entry name" value="HEPARAN SULFATE 6-O-SULFOTRANSFERASE 3"/>
    <property type="match status" value="1"/>
</dbReference>
<keyword evidence="4" id="KW-1133">Transmembrane helix</keyword>
<sequence length="422" mass="48642">MHEAGSHYQDTIVSNPVYYLHIPKTGGSSLISYLDSQFDPDEVCPSQLLPDLFQLPANVLRQYRFFRGHLWYGLSSYLKRDLTYLTMLRDPVQRTISWYSHVKRDVNAYRHQRVIDENWTLQDFVLDRETNWDMVNAQTLFLAVDLDYSKLAHDPVGYGRTVVKQYAQRSNDRSLLEIAKRRIEEFAFFGITERMQDSMCLLSYVMDFCPDPSTPRLNISSDRPSDQDVSPETIDAIREITRLDQELYDWACQIFEERFREMAKALVISRYESNHQKPAAPPCGPLPAEERLLFRIEIVRAPAKINTTEKFQMTVGISNNSRHTINTRLKNPVNISYHWIEASNGSIAIFDGERTKISPGLSPGEKEEFSVLVESPIKAGRYVLRVTMVQEGVAWFDEGESPVFSDIEMIVGTAGEPLEHLR</sequence>
<evidence type="ECO:0000256" key="3">
    <source>
        <dbReference type="ARBA" id="ARBA00022692"/>
    </source>
</evidence>
<evidence type="ECO:0000256" key="6">
    <source>
        <dbReference type="ARBA" id="ARBA00023180"/>
    </source>
</evidence>
<accession>A0ABW8MD25</accession>
<organism evidence="7 8">
    <name type="scientific">Caballeronia udeis</name>
    <dbReference type="NCBI Taxonomy" id="1232866"/>
    <lineage>
        <taxon>Bacteria</taxon>
        <taxon>Pseudomonadati</taxon>
        <taxon>Pseudomonadota</taxon>
        <taxon>Betaproteobacteria</taxon>
        <taxon>Burkholderiales</taxon>
        <taxon>Burkholderiaceae</taxon>
        <taxon>Caballeronia</taxon>
    </lineage>
</organism>
<evidence type="ECO:0000256" key="4">
    <source>
        <dbReference type="ARBA" id="ARBA00022989"/>
    </source>
</evidence>
<reference evidence="7 8" key="2">
    <citation type="submission" date="2024-11" db="EMBL/GenBank/DDBJ databases">
        <title>Using genomics to understand microbial adaptation to soil warming.</title>
        <authorList>
            <person name="Deangelis K.M. PhD."/>
        </authorList>
    </citation>
    <scope>NUCLEOTIDE SEQUENCE [LARGE SCALE GENOMIC DNA]</scope>
    <source>
        <strain evidence="7 8">GAS97</strain>
    </source>
</reference>
<evidence type="ECO:0008006" key="9">
    <source>
        <dbReference type="Google" id="ProtNLM"/>
    </source>
</evidence>